<evidence type="ECO:0000313" key="2">
    <source>
        <dbReference type="Proteomes" id="UP000215914"/>
    </source>
</evidence>
<protein>
    <submittedName>
        <fullName evidence="1">Uncharacterized protein</fullName>
    </submittedName>
</protein>
<dbReference type="Proteomes" id="UP000215914">
    <property type="component" value="Unassembled WGS sequence"/>
</dbReference>
<sequence length="54" mass="6279">MNKKLLECDADQIVEESNAGLKSTSLVFLKFRMKFIAAINRRMWCDLSTMCVMF</sequence>
<keyword evidence="2" id="KW-1185">Reference proteome</keyword>
<organism evidence="1 2">
    <name type="scientific">Helianthus annuus</name>
    <name type="common">Common sunflower</name>
    <dbReference type="NCBI Taxonomy" id="4232"/>
    <lineage>
        <taxon>Eukaryota</taxon>
        <taxon>Viridiplantae</taxon>
        <taxon>Streptophyta</taxon>
        <taxon>Embryophyta</taxon>
        <taxon>Tracheophyta</taxon>
        <taxon>Spermatophyta</taxon>
        <taxon>Magnoliopsida</taxon>
        <taxon>eudicotyledons</taxon>
        <taxon>Gunneridae</taxon>
        <taxon>Pentapetalae</taxon>
        <taxon>asterids</taxon>
        <taxon>campanulids</taxon>
        <taxon>Asterales</taxon>
        <taxon>Asteraceae</taxon>
        <taxon>Asteroideae</taxon>
        <taxon>Heliantheae alliance</taxon>
        <taxon>Heliantheae</taxon>
        <taxon>Helianthus</taxon>
    </lineage>
</organism>
<evidence type="ECO:0000313" key="1">
    <source>
        <dbReference type="EMBL" id="KAF5760795.1"/>
    </source>
</evidence>
<reference evidence="1" key="1">
    <citation type="journal article" date="2017" name="Nature">
        <title>The sunflower genome provides insights into oil metabolism, flowering and Asterid evolution.</title>
        <authorList>
            <person name="Badouin H."/>
            <person name="Gouzy J."/>
            <person name="Grassa C.J."/>
            <person name="Murat F."/>
            <person name="Staton S.E."/>
            <person name="Cottret L."/>
            <person name="Lelandais-Briere C."/>
            <person name="Owens G.L."/>
            <person name="Carrere S."/>
            <person name="Mayjonade B."/>
            <person name="Legrand L."/>
            <person name="Gill N."/>
            <person name="Kane N.C."/>
            <person name="Bowers J.E."/>
            <person name="Hubner S."/>
            <person name="Bellec A."/>
            <person name="Berard A."/>
            <person name="Berges H."/>
            <person name="Blanchet N."/>
            <person name="Boniface M.C."/>
            <person name="Brunel D."/>
            <person name="Catrice O."/>
            <person name="Chaidir N."/>
            <person name="Claudel C."/>
            <person name="Donnadieu C."/>
            <person name="Faraut T."/>
            <person name="Fievet G."/>
            <person name="Helmstetter N."/>
            <person name="King M."/>
            <person name="Knapp S.J."/>
            <person name="Lai Z."/>
            <person name="Le Paslier M.C."/>
            <person name="Lippi Y."/>
            <person name="Lorenzon L."/>
            <person name="Mandel J.R."/>
            <person name="Marage G."/>
            <person name="Marchand G."/>
            <person name="Marquand E."/>
            <person name="Bret-Mestries E."/>
            <person name="Morien E."/>
            <person name="Nambeesan S."/>
            <person name="Nguyen T."/>
            <person name="Pegot-Espagnet P."/>
            <person name="Pouilly N."/>
            <person name="Raftis F."/>
            <person name="Sallet E."/>
            <person name="Schiex T."/>
            <person name="Thomas J."/>
            <person name="Vandecasteele C."/>
            <person name="Vares D."/>
            <person name="Vear F."/>
            <person name="Vautrin S."/>
            <person name="Crespi M."/>
            <person name="Mangin B."/>
            <person name="Burke J.M."/>
            <person name="Salse J."/>
            <person name="Munos S."/>
            <person name="Vincourt P."/>
            <person name="Rieseberg L.H."/>
            <person name="Langlade N.B."/>
        </authorList>
    </citation>
    <scope>NUCLEOTIDE SEQUENCE</scope>
    <source>
        <tissue evidence="1">Leaves</tissue>
    </source>
</reference>
<accession>A0A9K3GYT7</accession>
<proteinExistence type="predicted"/>
<dbReference type="AlphaFoldDB" id="A0A9K3GYT7"/>
<comment type="caution">
    <text evidence="1">The sequence shown here is derived from an EMBL/GenBank/DDBJ whole genome shotgun (WGS) entry which is preliminary data.</text>
</comment>
<reference evidence="1" key="2">
    <citation type="submission" date="2020-06" db="EMBL/GenBank/DDBJ databases">
        <title>Helianthus annuus Genome sequencing and assembly Release 2.</title>
        <authorList>
            <person name="Gouzy J."/>
            <person name="Langlade N."/>
            <person name="Munos S."/>
        </authorList>
    </citation>
    <scope>NUCLEOTIDE SEQUENCE</scope>
    <source>
        <tissue evidence="1">Leaves</tissue>
    </source>
</reference>
<dbReference type="Gramene" id="mRNA:HanXRQr2_Chr16g0757601">
    <property type="protein sequence ID" value="mRNA:HanXRQr2_Chr16g0757601"/>
    <property type="gene ID" value="HanXRQr2_Chr16g0757601"/>
</dbReference>
<gene>
    <name evidence="1" type="ORF">HanXRQr2_Chr16g0757601</name>
</gene>
<dbReference type="EMBL" id="MNCJ02000331">
    <property type="protein sequence ID" value="KAF5760795.1"/>
    <property type="molecule type" value="Genomic_DNA"/>
</dbReference>
<name>A0A9K3GYT7_HELAN</name>